<sequence>MLVIVFPLVFICLLLLTYLLWKLWIWLALVPKLDRLSEALWRRLPTKAMTKLSRLFDSEGHRLNLHRTMSLWVVALLGCAVLSLTTGQVLWVFGCLLGLLLQVSRNQNRFKLKQQEIVKELPDFCDLLAMMIAAGIPLIPAMARVSSACEGGRLASEIARANAQLRQGVPFNEALQRLADRYRLALLNEWTGLLIQGHQQGSSVVTTLRFHSLQMRQQLLNEAEKRAQEAPVKLLFPLMTCFFPVNFLVILGPIVLQLSEGGL</sequence>
<keyword evidence="3 6" id="KW-0812">Transmembrane</keyword>
<evidence type="ECO:0000313" key="8">
    <source>
        <dbReference type="EMBL" id="TDP39077.1"/>
    </source>
</evidence>
<evidence type="ECO:0000259" key="7">
    <source>
        <dbReference type="Pfam" id="PF00482"/>
    </source>
</evidence>
<dbReference type="RefSeq" id="WP_133539179.1">
    <property type="nucleotide sequence ID" value="NZ_SNXI01000004.1"/>
</dbReference>
<protein>
    <submittedName>
        <fullName evidence="8">Type II secretion system protein F (GspF)</fullName>
    </submittedName>
</protein>
<accession>A0A4R6PLI0</accession>
<dbReference type="EMBL" id="SNXI01000004">
    <property type="protein sequence ID" value="TDP39077.1"/>
    <property type="molecule type" value="Genomic_DNA"/>
</dbReference>
<feature type="transmembrane region" description="Helical" evidence="6">
    <location>
        <begin position="234"/>
        <end position="256"/>
    </location>
</feature>
<dbReference type="AlphaFoldDB" id="A0A4R6PLI0"/>
<name>A0A4R6PLI0_9GAMM</name>
<reference evidence="8 9" key="1">
    <citation type="submission" date="2019-03" db="EMBL/GenBank/DDBJ databases">
        <title>Freshwater and sediment microbial communities from various areas in North America, analyzing microbe dynamics in response to fracking.</title>
        <authorList>
            <person name="Lamendella R."/>
        </authorList>
    </citation>
    <scope>NUCLEOTIDE SEQUENCE [LARGE SCALE GENOMIC DNA]</scope>
    <source>
        <strain evidence="8 9">18_TX</strain>
    </source>
</reference>
<keyword evidence="5 6" id="KW-0472">Membrane</keyword>
<evidence type="ECO:0000256" key="6">
    <source>
        <dbReference type="SAM" id="Phobius"/>
    </source>
</evidence>
<evidence type="ECO:0000313" key="9">
    <source>
        <dbReference type="Proteomes" id="UP000295531"/>
    </source>
</evidence>
<keyword evidence="2" id="KW-1003">Cell membrane</keyword>
<dbReference type="Gene3D" id="1.20.81.30">
    <property type="entry name" value="Type II secretion system (T2SS), domain F"/>
    <property type="match status" value="1"/>
</dbReference>
<dbReference type="Proteomes" id="UP000295531">
    <property type="component" value="Unassembled WGS sequence"/>
</dbReference>
<evidence type="ECO:0000256" key="1">
    <source>
        <dbReference type="ARBA" id="ARBA00004651"/>
    </source>
</evidence>
<evidence type="ECO:0000256" key="5">
    <source>
        <dbReference type="ARBA" id="ARBA00023136"/>
    </source>
</evidence>
<feature type="domain" description="Type II secretion system protein GspF" evidence="7">
    <location>
        <begin position="124"/>
        <end position="251"/>
    </location>
</feature>
<keyword evidence="4 6" id="KW-1133">Transmembrane helix</keyword>
<evidence type="ECO:0000256" key="3">
    <source>
        <dbReference type="ARBA" id="ARBA00022692"/>
    </source>
</evidence>
<evidence type="ECO:0000256" key="4">
    <source>
        <dbReference type="ARBA" id="ARBA00022989"/>
    </source>
</evidence>
<feature type="transmembrane region" description="Helical" evidence="6">
    <location>
        <begin position="71"/>
        <end position="101"/>
    </location>
</feature>
<dbReference type="InterPro" id="IPR042094">
    <property type="entry name" value="T2SS_GspF_sf"/>
</dbReference>
<feature type="transmembrane region" description="Helical" evidence="6">
    <location>
        <begin position="6"/>
        <end position="29"/>
    </location>
</feature>
<proteinExistence type="predicted"/>
<dbReference type="PANTHER" id="PTHR35007:SF2">
    <property type="entry name" value="PILUS ASSEMBLE PROTEIN"/>
    <property type="match status" value="1"/>
</dbReference>
<dbReference type="PANTHER" id="PTHR35007">
    <property type="entry name" value="INTEGRAL MEMBRANE PROTEIN-RELATED"/>
    <property type="match status" value="1"/>
</dbReference>
<evidence type="ECO:0000256" key="2">
    <source>
        <dbReference type="ARBA" id="ARBA00022475"/>
    </source>
</evidence>
<comment type="caution">
    <text evidence="8">The sequence shown here is derived from an EMBL/GenBank/DDBJ whole genome shotgun (WGS) entry which is preliminary data.</text>
</comment>
<dbReference type="GO" id="GO:0005886">
    <property type="term" value="C:plasma membrane"/>
    <property type="evidence" value="ECO:0007669"/>
    <property type="project" value="UniProtKB-SubCell"/>
</dbReference>
<organism evidence="8 9">
    <name type="scientific">Idiomarina aquatica</name>
    <dbReference type="NCBI Taxonomy" id="1327752"/>
    <lineage>
        <taxon>Bacteria</taxon>
        <taxon>Pseudomonadati</taxon>
        <taxon>Pseudomonadota</taxon>
        <taxon>Gammaproteobacteria</taxon>
        <taxon>Alteromonadales</taxon>
        <taxon>Idiomarinaceae</taxon>
        <taxon>Idiomarina</taxon>
    </lineage>
</organism>
<dbReference type="InterPro" id="IPR018076">
    <property type="entry name" value="T2SS_GspF_dom"/>
</dbReference>
<keyword evidence="9" id="KW-1185">Reference proteome</keyword>
<dbReference type="OrthoDB" id="6236866at2"/>
<dbReference type="Pfam" id="PF00482">
    <property type="entry name" value="T2SSF"/>
    <property type="match status" value="1"/>
</dbReference>
<gene>
    <name evidence="8" type="ORF">DEU29_104189</name>
</gene>
<comment type="subcellular location">
    <subcellularLocation>
        <location evidence="1">Cell membrane</location>
        <topology evidence="1">Multi-pass membrane protein</topology>
    </subcellularLocation>
</comment>